<accession>A0AAV6XRQ4</accession>
<dbReference type="InterPro" id="IPR001810">
    <property type="entry name" value="F-box_dom"/>
</dbReference>
<dbReference type="InterPro" id="IPR013187">
    <property type="entry name" value="F-box-assoc_dom_typ3"/>
</dbReference>
<dbReference type="Gene3D" id="1.20.1280.50">
    <property type="match status" value="1"/>
</dbReference>
<evidence type="ECO:0000259" key="1">
    <source>
        <dbReference type="SMART" id="SM00256"/>
    </source>
</evidence>
<dbReference type="SUPFAM" id="SSF81383">
    <property type="entry name" value="F-box domain"/>
    <property type="match status" value="1"/>
</dbReference>
<reference evidence="2" key="1">
    <citation type="submission" date="2019-10" db="EMBL/GenBank/DDBJ databases">
        <authorList>
            <person name="Zhang R."/>
            <person name="Pan Y."/>
            <person name="Wang J."/>
            <person name="Ma R."/>
            <person name="Yu S."/>
        </authorList>
    </citation>
    <scope>NUCLEOTIDE SEQUENCE</scope>
    <source>
        <strain evidence="2">LA-IB0</strain>
        <tissue evidence="2">Leaf</tissue>
    </source>
</reference>
<gene>
    <name evidence="2" type="ORF">BUALT_Bualt05G0136700</name>
</gene>
<dbReference type="AlphaFoldDB" id="A0AAV6XRQ4"/>
<keyword evidence="3" id="KW-1185">Reference proteome</keyword>
<dbReference type="SMART" id="SM00256">
    <property type="entry name" value="FBOX"/>
    <property type="match status" value="1"/>
</dbReference>
<dbReference type="Pfam" id="PF00646">
    <property type="entry name" value="F-box"/>
    <property type="match status" value="1"/>
</dbReference>
<name>A0AAV6XRQ4_9LAMI</name>
<dbReference type="PANTHER" id="PTHR31111">
    <property type="entry name" value="BNAA05G37150D PROTEIN-RELATED"/>
    <property type="match status" value="1"/>
</dbReference>
<evidence type="ECO:0000313" key="2">
    <source>
        <dbReference type="EMBL" id="KAG8382984.1"/>
    </source>
</evidence>
<dbReference type="NCBIfam" id="TIGR01640">
    <property type="entry name" value="F_box_assoc_1"/>
    <property type="match status" value="1"/>
</dbReference>
<dbReference type="Pfam" id="PF08268">
    <property type="entry name" value="FBA_3"/>
    <property type="match status" value="1"/>
</dbReference>
<dbReference type="EMBL" id="WHWC01000005">
    <property type="protein sequence ID" value="KAG8382984.1"/>
    <property type="molecule type" value="Genomic_DNA"/>
</dbReference>
<evidence type="ECO:0000313" key="3">
    <source>
        <dbReference type="Proteomes" id="UP000826271"/>
    </source>
</evidence>
<dbReference type="InterPro" id="IPR036047">
    <property type="entry name" value="F-box-like_dom_sf"/>
</dbReference>
<dbReference type="CDD" id="cd22157">
    <property type="entry name" value="F-box_AtFBW1-like"/>
    <property type="match status" value="1"/>
</dbReference>
<dbReference type="Proteomes" id="UP000826271">
    <property type="component" value="Unassembled WGS sequence"/>
</dbReference>
<protein>
    <recommendedName>
        <fullName evidence="1">F-box domain-containing protein</fullName>
    </recommendedName>
</protein>
<comment type="caution">
    <text evidence="2">The sequence shown here is derived from an EMBL/GenBank/DDBJ whole genome shotgun (WGS) entry which is preliminary data.</text>
</comment>
<dbReference type="PANTHER" id="PTHR31111:SF138">
    <property type="entry name" value="F-BOX ASSOCIATED DOMAIN-CONTAINING PROTEIN"/>
    <property type="match status" value="1"/>
</dbReference>
<organism evidence="2 3">
    <name type="scientific">Buddleja alternifolia</name>
    <dbReference type="NCBI Taxonomy" id="168488"/>
    <lineage>
        <taxon>Eukaryota</taxon>
        <taxon>Viridiplantae</taxon>
        <taxon>Streptophyta</taxon>
        <taxon>Embryophyta</taxon>
        <taxon>Tracheophyta</taxon>
        <taxon>Spermatophyta</taxon>
        <taxon>Magnoliopsida</taxon>
        <taxon>eudicotyledons</taxon>
        <taxon>Gunneridae</taxon>
        <taxon>Pentapetalae</taxon>
        <taxon>asterids</taxon>
        <taxon>lamiids</taxon>
        <taxon>Lamiales</taxon>
        <taxon>Scrophulariaceae</taxon>
        <taxon>Buddlejeae</taxon>
        <taxon>Buddleja</taxon>
    </lineage>
</organism>
<dbReference type="InterPro" id="IPR017451">
    <property type="entry name" value="F-box-assoc_interact_dom"/>
</dbReference>
<proteinExistence type="predicted"/>
<feature type="domain" description="F-box" evidence="1">
    <location>
        <begin position="17"/>
        <end position="58"/>
    </location>
</feature>
<sequence length="287" mass="33298">MKTTKRPAAVLDKSPPLPEEIIFYEIFARLPIKSLIRFRCVSKFCRSLTSDPHFLDAHRRLSPPRYLLSISSSRLTYPHSFHYLTPNNCVKSQQSEFIEYYRNHGYDSYAKSINGLMCLLRGNRVEIRNLVTNKEFVLPNFHSHESKLDKHYIYFCYDPKKDMYKVLIATSERRYSIFTLGMDKAWRGFDQLGLYQLGQSKSICLDGVLYCTNFSTTREAENGIIATFDVGSENFGVITYPEELSSSRYGSCHLIEVKGVIAIVDIEDLKSYVIRMWIKKKRLSSKS</sequence>